<reference evidence="3 4" key="1">
    <citation type="journal article" date="2015" name="Int. J. Syst. Evol. Microbiol.">
        <title>Acinetobacter equi sp. nov. isolated from horse faeces.</title>
        <authorList>
            <person name="Poppel M.T."/>
            <person name="Skiebe E."/>
            <person name="Laue M."/>
            <person name="Bergmann H."/>
            <person name="Ebersberger I."/>
            <person name="Garn T."/>
            <person name="Fruth A."/>
            <person name="Baumgardt S."/>
            <person name="Busse H.J."/>
            <person name="Wilharm G."/>
        </authorList>
    </citation>
    <scope>NUCLEOTIDE SEQUENCE [LARGE SCALE GENOMIC DNA]</scope>
    <source>
        <strain evidence="3 4">114</strain>
    </source>
</reference>
<evidence type="ECO:0000256" key="1">
    <source>
        <dbReference type="SAM" id="Coils"/>
    </source>
</evidence>
<dbReference type="Pfam" id="PF13476">
    <property type="entry name" value="AAA_23"/>
    <property type="match status" value="1"/>
</dbReference>
<organism evidence="3 4">
    <name type="scientific">Acinetobacter equi</name>
    <dbReference type="NCBI Taxonomy" id="1324350"/>
    <lineage>
        <taxon>Bacteria</taxon>
        <taxon>Pseudomonadati</taxon>
        <taxon>Pseudomonadota</taxon>
        <taxon>Gammaproteobacteria</taxon>
        <taxon>Moraxellales</taxon>
        <taxon>Moraxellaceae</taxon>
        <taxon>Acinetobacter</taxon>
    </lineage>
</organism>
<dbReference type="InterPro" id="IPR027417">
    <property type="entry name" value="P-loop_NTPase"/>
</dbReference>
<dbReference type="NCBIfam" id="TIGR03185">
    <property type="entry name" value="DNA_S_dndD"/>
    <property type="match status" value="1"/>
</dbReference>
<dbReference type="SUPFAM" id="SSF52540">
    <property type="entry name" value="P-loop containing nucleoside triphosphate hydrolases"/>
    <property type="match status" value="1"/>
</dbReference>
<proteinExistence type="predicted"/>
<dbReference type="EMBL" id="CP012808">
    <property type="protein sequence ID" value="ALH94672.1"/>
    <property type="molecule type" value="Genomic_DNA"/>
</dbReference>
<protein>
    <submittedName>
        <fullName evidence="3">DNA sulfur modification protein DndD</fullName>
    </submittedName>
</protein>
<dbReference type="InterPro" id="IPR038729">
    <property type="entry name" value="Rad50/SbcC_AAA"/>
</dbReference>
<feature type="coiled-coil region" evidence="1">
    <location>
        <begin position="211"/>
        <end position="238"/>
    </location>
</feature>
<dbReference type="KEGG" id="aei:AOY20_03500"/>
<evidence type="ECO:0000259" key="2">
    <source>
        <dbReference type="Pfam" id="PF13476"/>
    </source>
</evidence>
<dbReference type="RefSeq" id="WP_054580572.1">
    <property type="nucleotide sequence ID" value="NZ_CP012808.1"/>
</dbReference>
<dbReference type="Proteomes" id="UP000064939">
    <property type="component" value="Chromosome"/>
</dbReference>
<evidence type="ECO:0000313" key="3">
    <source>
        <dbReference type="EMBL" id="ALH94672.1"/>
    </source>
</evidence>
<gene>
    <name evidence="3" type="ORF">AOY20_03500</name>
</gene>
<dbReference type="Gene3D" id="3.40.50.300">
    <property type="entry name" value="P-loop containing nucleotide triphosphate hydrolases"/>
    <property type="match status" value="2"/>
</dbReference>
<feature type="domain" description="Rad50/SbcC-type AAA" evidence="2">
    <location>
        <begin position="5"/>
        <end position="285"/>
    </location>
</feature>
<accession>A0A0N9VBN0</accession>
<dbReference type="PANTHER" id="PTHR32114:SF2">
    <property type="entry name" value="ABC TRANSPORTER ABCH.3"/>
    <property type="match status" value="1"/>
</dbReference>
<name>A0A0N9VBN0_9GAMM</name>
<dbReference type="OrthoDB" id="9795626at2"/>
<dbReference type="STRING" id="1324350.AOY20_03500"/>
<dbReference type="InterPro" id="IPR017599">
    <property type="entry name" value="DNA_S_DndD"/>
</dbReference>
<dbReference type="PANTHER" id="PTHR32114">
    <property type="entry name" value="ABC TRANSPORTER ABCH.3"/>
    <property type="match status" value="1"/>
</dbReference>
<keyword evidence="4" id="KW-1185">Reference proteome</keyword>
<dbReference type="AlphaFoldDB" id="A0A0N9VBN0"/>
<sequence>MIIKSLVLDNVGLYSQRTEFSLEPKKSSSTNRPIILIGGRNGAGKTTFLDSVRLALYGKRALGLGISTKEYHQYLLSKINQNHLERSSSVELTFVYTEGSIPAEFKVSRSWSLSSEGQIYENLDLQKNGSTVTSVPKQEWENFLLELIPIGVSQLFFFDGEKIQDIAEDNNASLSDAIKNLLGIDLIEKLRLDLHAYLSRNKSDDAGQNDVELLTEQLNDLKSQESKINNEYAQLKFEHQGLLKSIEQKKLRFVSEGGAIALQYDQLKIKLSQLNKDINTCKQELVSLANGLLPFLFAPKLISKFTKHLERSSADQSSDQKVVEQALNSFQTSSVQKPELWKDEHWQNLNEFLVSYFNAEPQHSSHIAFGELTESQQTLAKLLSLDAEVRKQVKSLFERFTYLNQEKEATEFSIARAENAEDSNAYLDELLYKERKLGELDLILNKKEEEVRKMSWDVVTAERNLKAASEAVAEFALQNHKNSLAAKGIKALIEFETALLEQKINQVRHNFVEIFNSLLRKRNFITDLHIDPKSFNTQLIKTNGKVVEKSALSAGEKQIYAIAMLWSLAKTSGRHLPMIVDTPLGRLDREHRDNLMKFYFPHVSHQVIILSTDTEIDDLYVNQLNEFISESYLLEYNHELGSTQALPGYFTDLKRTNTTEKRIALQQA</sequence>
<keyword evidence="1" id="KW-0175">Coiled coil</keyword>
<evidence type="ECO:0000313" key="4">
    <source>
        <dbReference type="Proteomes" id="UP000064939"/>
    </source>
</evidence>
<dbReference type="GO" id="GO:0016887">
    <property type="term" value="F:ATP hydrolysis activity"/>
    <property type="evidence" value="ECO:0007669"/>
    <property type="project" value="InterPro"/>
</dbReference>
<dbReference type="GO" id="GO:0006302">
    <property type="term" value="P:double-strand break repair"/>
    <property type="evidence" value="ECO:0007669"/>
    <property type="project" value="InterPro"/>
</dbReference>